<dbReference type="RefSeq" id="WP_184018248.1">
    <property type="nucleotide sequence ID" value="NZ_JACHFD010000008.1"/>
</dbReference>
<dbReference type="Proteomes" id="UP000557717">
    <property type="component" value="Unassembled WGS sequence"/>
</dbReference>
<sequence length="143" mass="16049">MKKLLVLATAALAFTGMASADIQAPPGSQYTATRKLGRAVSNILYGFVEIPEQIVRKTDTYGRKAGWSYGAVDGGHRALRRLGYGFYELFTFTCPTYRGTFKPPYEKCGTDNRIEMNVHDGLSEFPPDLGFEVYYSHSRTQRF</sequence>
<feature type="chain" id="PRO_5032357730" evidence="1">
    <location>
        <begin position="21"/>
        <end position="143"/>
    </location>
</feature>
<evidence type="ECO:0000313" key="2">
    <source>
        <dbReference type="EMBL" id="MBB5351783.1"/>
    </source>
</evidence>
<dbReference type="NCBIfam" id="TIGR04073">
    <property type="entry name" value="exo_TIGR04073"/>
    <property type="match status" value="1"/>
</dbReference>
<dbReference type="AlphaFoldDB" id="A0A840V2T2"/>
<proteinExistence type="predicted"/>
<reference evidence="2 3" key="1">
    <citation type="submission" date="2020-08" db="EMBL/GenBank/DDBJ databases">
        <title>Genomic Encyclopedia of Type Strains, Phase IV (KMG-IV): sequencing the most valuable type-strain genomes for metagenomic binning, comparative biology and taxonomic classification.</title>
        <authorList>
            <person name="Goeker M."/>
        </authorList>
    </citation>
    <scope>NUCLEOTIDE SEQUENCE [LARGE SCALE GENOMIC DNA]</scope>
    <source>
        <strain evidence="2 3">YC6886</strain>
    </source>
</reference>
<dbReference type="EMBL" id="JACHFD010000008">
    <property type="protein sequence ID" value="MBB5351783.1"/>
    <property type="molecule type" value="Genomic_DNA"/>
</dbReference>
<evidence type="ECO:0000256" key="1">
    <source>
        <dbReference type="SAM" id="SignalP"/>
    </source>
</evidence>
<evidence type="ECO:0000313" key="3">
    <source>
        <dbReference type="Proteomes" id="UP000557717"/>
    </source>
</evidence>
<dbReference type="InterPro" id="IPR023824">
    <property type="entry name" value="CHP04073_exosortase-affil"/>
</dbReference>
<keyword evidence="3" id="KW-1185">Reference proteome</keyword>
<gene>
    <name evidence="2" type="ORF">HNR46_002022</name>
</gene>
<organism evidence="2 3">
    <name type="scientific">Haloferula luteola</name>
    <dbReference type="NCBI Taxonomy" id="595692"/>
    <lineage>
        <taxon>Bacteria</taxon>
        <taxon>Pseudomonadati</taxon>
        <taxon>Verrucomicrobiota</taxon>
        <taxon>Verrucomicrobiia</taxon>
        <taxon>Verrucomicrobiales</taxon>
        <taxon>Verrucomicrobiaceae</taxon>
        <taxon>Haloferula</taxon>
    </lineage>
</organism>
<protein>
    <submittedName>
        <fullName evidence="2">Putative exosortase-associated protein (TIGR04073 family)</fullName>
    </submittedName>
</protein>
<name>A0A840V2T2_9BACT</name>
<comment type="caution">
    <text evidence="2">The sequence shown here is derived from an EMBL/GenBank/DDBJ whole genome shotgun (WGS) entry which is preliminary data.</text>
</comment>
<accession>A0A840V2T2</accession>
<keyword evidence="1" id="KW-0732">Signal</keyword>
<feature type="signal peptide" evidence="1">
    <location>
        <begin position="1"/>
        <end position="20"/>
    </location>
</feature>